<evidence type="ECO:0000256" key="10">
    <source>
        <dbReference type="ARBA" id="ARBA00023136"/>
    </source>
</evidence>
<dbReference type="HOGENOM" id="CLU_028200_6_2_1"/>
<evidence type="ECO:0000256" key="2">
    <source>
        <dbReference type="ARBA" id="ARBA00004589"/>
    </source>
</evidence>
<dbReference type="STRING" id="913774.A0A0C3HL67"/>
<keyword evidence="7 16" id="KW-0812">Transmembrane</keyword>
<keyword evidence="10 16" id="KW-0472">Membrane</keyword>
<gene>
    <name evidence="19" type="ORF">OIDMADRAFT_178792</name>
</gene>
<keyword evidence="14" id="KW-0408">Iron</keyword>
<feature type="signal peptide" evidence="17">
    <location>
        <begin position="1"/>
        <end position="18"/>
    </location>
</feature>
<reference evidence="20" key="2">
    <citation type="submission" date="2015-01" db="EMBL/GenBank/DDBJ databases">
        <title>Evolutionary Origins and Diversification of the Mycorrhizal Mutualists.</title>
        <authorList>
            <consortium name="DOE Joint Genome Institute"/>
            <consortium name="Mycorrhizal Genomics Consortium"/>
            <person name="Kohler A."/>
            <person name="Kuo A."/>
            <person name="Nagy L.G."/>
            <person name="Floudas D."/>
            <person name="Copeland A."/>
            <person name="Barry K.W."/>
            <person name="Cichocki N."/>
            <person name="Veneault-Fourrey C."/>
            <person name="LaButti K."/>
            <person name="Lindquist E.A."/>
            <person name="Lipzen A."/>
            <person name="Lundell T."/>
            <person name="Morin E."/>
            <person name="Murat C."/>
            <person name="Riley R."/>
            <person name="Ohm R."/>
            <person name="Sun H."/>
            <person name="Tunlid A."/>
            <person name="Henrissat B."/>
            <person name="Grigoriev I.V."/>
            <person name="Hibbett D.S."/>
            <person name="Martin F."/>
        </authorList>
    </citation>
    <scope>NUCLEOTIDE SEQUENCE [LARGE SCALE GENOMIC DNA]</scope>
    <source>
        <strain evidence="20">Zn</strain>
    </source>
</reference>
<feature type="domain" description="CFEM" evidence="18">
    <location>
        <begin position="2"/>
        <end position="113"/>
    </location>
</feature>
<keyword evidence="8 17" id="KW-0732">Signal</keyword>
<feature type="chain" id="PRO_5002178319" description="CFEM domain-containing protein" evidence="17">
    <location>
        <begin position="19"/>
        <end position="439"/>
    </location>
</feature>
<evidence type="ECO:0000256" key="14">
    <source>
        <dbReference type="PROSITE-ProRule" id="PRU01356"/>
    </source>
</evidence>
<evidence type="ECO:0000256" key="5">
    <source>
        <dbReference type="ARBA" id="ARBA00022525"/>
    </source>
</evidence>
<name>A0A0C3HL67_OIDMZ</name>
<keyword evidence="12" id="KW-0449">Lipoprotein</keyword>
<evidence type="ECO:0000256" key="9">
    <source>
        <dbReference type="ARBA" id="ARBA00022989"/>
    </source>
</evidence>
<dbReference type="OrthoDB" id="5329176at2759"/>
<evidence type="ECO:0000256" key="7">
    <source>
        <dbReference type="ARBA" id="ARBA00022692"/>
    </source>
</evidence>
<dbReference type="GO" id="GO:0046872">
    <property type="term" value="F:metal ion binding"/>
    <property type="evidence" value="ECO:0007669"/>
    <property type="project" value="UniProtKB-UniRule"/>
</dbReference>
<feature type="region of interest" description="Disordered" evidence="15">
    <location>
        <begin position="417"/>
        <end position="439"/>
    </location>
</feature>
<dbReference type="InterPro" id="IPR052337">
    <property type="entry name" value="SAT4-like"/>
</dbReference>
<evidence type="ECO:0000256" key="15">
    <source>
        <dbReference type="SAM" id="MobiDB-lite"/>
    </source>
</evidence>
<feature type="transmembrane region" description="Helical" evidence="16">
    <location>
        <begin position="255"/>
        <end position="276"/>
    </location>
</feature>
<dbReference type="PANTHER" id="PTHR33048:SF47">
    <property type="entry name" value="INTEGRAL MEMBRANE PROTEIN-RELATED"/>
    <property type="match status" value="1"/>
</dbReference>
<evidence type="ECO:0000256" key="4">
    <source>
        <dbReference type="ARBA" id="ARBA00010031"/>
    </source>
</evidence>
<keyword evidence="6" id="KW-0336">GPI-anchor</keyword>
<comment type="subcellular location">
    <subcellularLocation>
        <location evidence="2">Membrane</location>
        <topology evidence="2">Lipid-anchor</topology>
        <topology evidence="2">GPI-anchor</topology>
    </subcellularLocation>
    <subcellularLocation>
        <location evidence="1">Membrane</location>
        <topology evidence="1">Multi-pass membrane protein</topology>
    </subcellularLocation>
    <subcellularLocation>
        <location evidence="3">Secreted</location>
    </subcellularLocation>
</comment>
<evidence type="ECO:0000256" key="17">
    <source>
        <dbReference type="SAM" id="SignalP"/>
    </source>
</evidence>
<protein>
    <recommendedName>
        <fullName evidence="18">CFEM domain-containing protein</fullName>
    </recommendedName>
</protein>
<dbReference type="InterPro" id="IPR008427">
    <property type="entry name" value="Extracellular_membr_CFEM_dom"/>
</dbReference>
<feature type="transmembrane region" description="Helical" evidence="16">
    <location>
        <begin position="101"/>
        <end position="122"/>
    </location>
</feature>
<keyword evidence="5" id="KW-0964">Secreted</keyword>
<comment type="caution">
    <text evidence="14">Lacks conserved residue(s) required for the propagation of feature annotation.</text>
</comment>
<accession>A0A0C3HL67</accession>
<keyword evidence="11 14" id="KW-1015">Disulfide bond</keyword>
<dbReference type="InterPro" id="IPR049326">
    <property type="entry name" value="Rhodopsin_dom_fungi"/>
</dbReference>
<proteinExistence type="inferred from homology"/>
<evidence type="ECO:0000256" key="1">
    <source>
        <dbReference type="ARBA" id="ARBA00004141"/>
    </source>
</evidence>
<keyword evidence="6" id="KW-0325">Glycoprotein</keyword>
<dbReference type="AlphaFoldDB" id="A0A0C3HL67"/>
<evidence type="ECO:0000313" key="19">
    <source>
        <dbReference type="EMBL" id="KIN03072.1"/>
    </source>
</evidence>
<dbReference type="SMART" id="SM00747">
    <property type="entry name" value="CFEM"/>
    <property type="match status" value="1"/>
</dbReference>
<evidence type="ECO:0000256" key="12">
    <source>
        <dbReference type="ARBA" id="ARBA00023288"/>
    </source>
</evidence>
<dbReference type="PROSITE" id="PS52012">
    <property type="entry name" value="CFEM"/>
    <property type="match status" value="1"/>
</dbReference>
<dbReference type="GO" id="GO:0005576">
    <property type="term" value="C:extracellular region"/>
    <property type="evidence" value="ECO:0007669"/>
    <property type="project" value="UniProtKB-SubCell"/>
</dbReference>
<feature type="binding site" description="axial binding residue" evidence="14">
    <location>
        <position position="50"/>
    </location>
    <ligand>
        <name>heme</name>
        <dbReference type="ChEBI" id="CHEBI:30413"/>
    </ligand>
    <ligandPart>
        <name>Fe</name>
        <dbReference type="ChEBI" id="CHEBI:18248"/>
    </ligandPart>
</feature>
<evidence type="ECO:0000313" key="20">
    <source>
        <dbReference type="Proteomes" id="UP000054321"/>
    </source>
</evidence>
<evidence type="ECO:0000256" key="6">
    <source>
        <dbReference type="ARBA" id="ARBA00022622"/>
    </source>
</evidence>
<feature type="transmembrane region" description="Helical" evidence="16">
    <location>
        <begin position="182"/>
        <end position="203"/>
    </location>
</feature>
<evidence type="ECO:0000256" key="3">
    <source>
        <dbReference type="ARBA" id="ARBA00004613"/>
    </source>
</evidence>
<evidence type="ECO:0000256" key="11">
    <source>
        <dbReference type="ARBA" id="ARBA00023157"/>
    </source>
</evidence>
<dbReference type="Pfam" id="PF05730">
    <property type="entry name" value="CFEM"/>
    <property type="match status" value="1"/>
</dbReference>
<dbReference type="PANTHER" id="PTHR33048">
    <property type="entry name" value="PTH11-LIKE INTEGRAL MEMBRANE PROTEIN (AFU_ORTHOLOGUE AFUA_5G11245)"/>
    <property type="match status" value="1"/>
</dbReference>
<feature type="transmembrane region" description="Helical" evidence="16">
    <location>
        <begin position="215"/>
        <end position="235"/>
    </location>
</feature>
<dbReference type="GO" id="GO:0098552">
    <property type="term" value="C:side of membrane"/>
    <property type="evidence" value="ECO:0007669"/>
    <property type="project" value="UniProtKB-KW"/>
</dbReference>
<evidence type="ECO:0000256" key="13">
    <source>
        <dbReference type="ARBA" id="ARBA00038359"/>
    </source>
</evidence>
<evidence type="ECO:0000256" key="8">
    <source>
        <dbReference type="ARBA" id="ARBA00022729"/>
    </source>
</evidence>
<comment type="similarity">
    <text evidence="13">Belongs to the SAT4 family.</text>
</comment>
<evidence type="ECO:0000256" key="16">
    <source>
        <dbReference type="SAM" id="Phobius"/>
    </source>
</evidence>
<keyword evidence="9 16" id="KW-1133">Transmembrane helix</keyword>
<comment type="similarity">
    <text evidence="4">Belongs to the RBT5 family.</text>
</comment>
<feature type="disulfide bond" evidence="14">
    <location>
        <begin position="56"/>
        <end position="89"/>
    </location>
</feature>
<keyword evidence="14" id="KW-0349">Heme</keyword>
<feature type="transmembrane region" description="Helical" evidence="16">
    <location>
        <begin position="134"/>
        <end position="152"/>
    </location>
</feature>
<dbReference type="EMBL" id="KN832874">
    <property type="protein sequence ID" value="KIN03072.1"/>
    <property type="molecule type" value="Genomic_DNA"/>
</dbReference>
<keyword evidence="14" id="KW-0479">Metal-binding</keyword>
<dbReference type="Proteomes" id="UP000054321">
    <property type="component" value="Unassembled WGS sequence"/>
</dbReference>
<keyword evidence="20" id="KW-1185">Reference proteome</keyword>
<dbReference type="Pfam" id="PF20684">
    <property type="entry name" value="Fung_rhodopsin"/>
    <property type="match status" value="1"/>
</dbReference>
<feature type="transmembrane region" description="Helical" evidence="16">
    <location>
        <begin position="288"/>
        <end position="309"/>
    </location>
</feature>
<dbReference type="InParanoid" id="A0A0C3HL67"/>
<evidence type="ECO:0000259" key="18">
    <source>
        <dbReference type="PROSITE" id="PS52012"/>
    </source>
</evidence>
<reference evidence="19 20" key="1">
    <citation type="submission" date="2014-04" db="EMBL/GenBank/DDBJ databases">
        <authorList>
            <consortium name="DOE Joint Genome Institute"/>
            <person name="Kuo A."/>
            <person name="Martino E."/>
            <person name="Perotto S."/>
            <person name="Kohler A."/>
            <person name="Nagy L.G."/>
            <person name="Floudas D."/>
            <person name="Copeland A."/>
            <person name="Barry K.W."/>
            <person name="Cichocki N."/>
            <person name="Veneault-Fourrey C."/>
            <person name="LaButti K."/>
            <person name="Lindquist E.A."/>
            <person name="Lipzen A."/>
            <person name="Lundell T."/>
            <person name="Morin E."/>
            <person name="Murat C."/>
            <person name="Sun H."/>
            <person name="Tunlid A."/>
            <person name="Henrissat B."/>
            <person name="Grigoriev I.V."/>
            <person name="Hibbett D.S."/>
            <person name="Martin F."/>
            <person name="Nordberg H.P."/>
            <person name="Cantor M.N."/>
            <person name="Hua S.X."/>
        </authorList>
    </citation>
    <scope>NUCLEOTIDE SEQUENCE [LARGE SCALE GENOMIC DNA]</scope>
    <source>
        <strain evidence="19 20">Zn</strain>
    </source>
</reference>
<organism evidence="19 20">
    <name type="scientific">Oidiodendron maius (strain Zn)</name>
    <dbReference type="NCBI Taxonomy" id="913774"/>
    <lineage>
        <taxon>Eukaryota</taxon>
        <taxon>Fungi</taxon>
        <taxon>Dikarya</taxon>
        <taxon>Ascomycota</taxon>
        <taxon>Pezizomycotina</taxon>
        <taxon>Leotiomycetes</taxon>
        <taxon>Leotiomycetes incertae sedis</taxon>
        <taxon>Myxotrichaceae</taxon>
        <taxon>Oidiodendron</taxon>
    </lineage>
</organism>
<sequence length="439" mass="48474">MQLFKSVAFVLLLTSVLAQLDLGLIASELPACSISCSEQVLPPAGCPLEDAQNCLCRNITMQSQLSICVQTSCNKTEQLVASSVAQNICKAVPQPSRSGDLIRAIIILSAFAFPIIILRIIARRMVAEIWWDDWAIIGAGIFMIPTSVMGIYNTTKGFGKHVWDVPPQDTATLQELYYVSQILYVIVKNLAKASILLLFLRIFPDQRFRLFTKICLIWIACNAFAFSMAVTLQCIPVDAVWDISTKGKCINSGAVVFAGAGLSIFEDIIIILLPVMELKSLPLSLRKKFAVIFIFALGSFACITSIIRLKYIVAYQIRSFDPTWDSTDVLIWSFVEDYTAVICSSLITIRPLLAKFMPWVFGSTLASQNHNNTFTTPHRMDSKSVGAFRDARNVSSIELEAAEGLKGMDEWGGSEEARSIEAWDTKSGELSDADRSGFS</sequence>